<keyword evidence="1" id="KW-0489">Methyltransferase</keyword>
<dbReference type="SUPFAM" id="SSF53335">
    <property type="entry name" value="S-adenosyl-L-methionine-dependent methyltransferases"/>
    <property type="match status" value="1"/>
</dbReference>
<dbReference type="Proteomes" id="UP000683497">
    <property type="component" value="Chromosome"/>
</dbReference>
<dbReference type="InterPro" id="IPR029063">
    <property type="entry name" value="SAM-dependent_MTases_sf"/>
</dbReference>
<evidence type="ECO:0000313" key="1">
    <source>
        <dbReference type="EMBL" id="QWW79504.1"/>
    </source>
</evidence>
<protein>
    <submittedName>
        <fullName evidence="1">Class I SAM-dependent methyltransferase</fullName>
    </submittedName>
</protein>
<gene>
    <name evidence="1" type="ORF">KQ929_20200</name>
</gene>
<dbReference type="GO" id="GO:0008168">
    <property type="term" value="F:methyltransferase activity"/>
    <property type="evidence" value="ECO:0007669"/>
    <property type="project" value="UniProtKB-KW"/>
</dbReference>
<keyword evidence="1" id="KW-0808">Transferase</keyword>
<proteinExistence type="predicted"/>
<dbReference type="EMBL" id="CP076838">
    <property type="protein sequence ID" value="QWW79504.1"/>
    <property type="molecule type" value="Genomic_DNA"/>
</dbReference>
<evidence type="ECO:0000313" key="2">
    <source>
        <dbReference type="Proteomes" id="UP000683497"/>
    </source>
</evidence>
<organism evidence="1 2">
    <name type="scientific">Leclercia pneumoniae</name>
    <dbReference type="NCBI Taxonomy" id="2815358"/>
    <lineage>
        <taxon>Bacteria</taxon>
        <taxon>Pseudomonadati</taxon>
        <taxon>Pseudomonadota</taxon>
        <taxon>Gammaproteobacteria</taxon>
        <taxon>Enterobacterales</taxon>
        <taxon>Enterobacteriaceae</taxon>
        <taxon>Leclercia</taxon>
    </lineage>
</organism>
<reference evidence="1 2" key="1">
    <citation type="submission" date="2021-06" db="EMBL/GenBank/DDBJ databases">
        <title>Leclercia pneumoniae sp. nov.</title>
        <authorList>
            <person name="Hoenemann M."/>
            <person name="Viehweger A."/>
            <person name="Dietze N."/>
        </authorList>
    </citation>
    <scope>NUCLEOTIDE SEQUENCE [LARGE SCALE GENOMIC DNA]</scope>
    <source>
        <strain evidence="2">49125</strain>
    </source>
</reference>
<dbReference type="RefSeq" id="WP_207292715.1">
    <property type="nucleotide sequence ID" value="NZ_CP071383.1"/>
</dbReference>
<dbReference type="Gene3D" id="3.40.50.150">
    <property type="entry name" value="Vaccinia Virus protein VP39"/>
    <property type="match status" value="1"/>
</dbReference>
<name>A0ABX8JY68_9ENTR</name>
<keyword evidence="2" id="KW-1185">Reference proteome</keyword>
<dbReference type="GO" id="GO:0032259">
    <property type="term" value="P:methylation"/>
    <property type="evidence" value="ECO:0007669"/>
    <property type="project" value="UniProtKB-KW"/>
</dbReference>
<accession>A0ABX8JY68</accession>
<sequence length="333" mass="37129">MTWQAYRGKAPANMTIYSASFPDVSDKWPMKDETTREINAIDRALKADPSLQPPLIEQGDRGELTLIAQHAWSQEAFRHRPALAAWRVRLVPSALALFAVQNPLEDKLPEGTVMDSASRQWFIHANDAIGVRSRARVLATLVDKYIHNDIESDWVSLASGAAIPVLEALCAAKLDGQKVHLSLVDDDPVALRWAETMAAQQRLVVGEQITLLRRNLVYHLIRNDDLVLELGEQQAELVDALGIFEYFNHDDAVTFLKRALRLVKPGGAVILSNMLNTSPQIDFALRCIGWQHLFPRSLDELQEIHLAAGVPVENVTVVVPEDGVYAVMEVRLP</sequence>